<name>A0A9D2S224_9FIRM</name>
<organism evidence="2 3">
    <name type="scientific">Candidatus Ruthenibacterium avium</name>
    <dbReference type="NCBI Taxonomy" id="2838751"/>
    <lineage>
        <taxon>Bacteria</taxon>
        <taxon>Bacillati</taxon>
        <taxon>Bacillota</taxon>
        <taxon>Clostridia</taxon>
        <taxon>Eubacteriales</taxon>
        <taxon>Oscillospiraceae</taxon>
        <taxon>Ruthenibacterium</taxon>
    </lineage>
</organism>
<dbReference type="Proteomes" id="UP000824209">
    <property type="component" value="Unassembled WGS sequence"/>
</dbReference>
<comment type="caution">
    <text evidence="2">The sequence shown here is derived from an EMBL/GenBank/DDBJ whole genome shotgun (WGS) entry which is preliminary data.</text>
</comment>
<feature type="transmembrane region" description="Helical" evidence="1">
    <location>
        <begin position="205"/>
        <end position="226"/>
    </location>
</feature>
<keyword evidence="1" id="KW-0812">Transmembrane</keyword>
<evidence type="ECO:0000313" key="3">
    <source>
        <dbReference type="Proteomes" id="UP000824209"/>
    </source>
</evidence>
<keyword evidence="1" id="KW-1133">Transmembrane helix</keyword>
<accession>A0A9D2S224</accession>
<feature type="transmembrane region" description="Helical" evidence="1">
    <location>
        <begin position="15"/>
        <end position="35"/>
    </location>
</feature>
<reference evidence="2" key="1">
    <citation type="journal article" date="2021" name="PeerJ">
        <title>Extensive microbial diversity within the chicken gut microbiome revealed by metagenomics and culture.</title>
        <authorList>
            <person name="Gilroy R."/>
            <person name="Ravi A."/>
            <person name="Getino M."/>
            <person name="Pursley I."/>
            <person name="Horton D.L."/>
            <person name="Alikhan N.F."/>
            <person name="Baker D."/>
            <person name="Gharbi K."/>
            <person name="Hall N."/>
            <person name="Watson M."/>
            <person name="Adriaenssens E.M."/>
            <person name="Foster-Nyarko E."/>
            <person name="Jarju S."/>
            <person name="Secka A."/>
            <person name="Antonio M."/>
            <person name="Oren A."/>
            <person name="Chaudhuri R.R."/>
            <person name="La Ragione R."/>
            <person name="Hildebrand F."/>
            <person name="Pallen M.J."/>
        </authorList>
    </citation>
    <scope>NUCLEOTIDE SEQUENCE</scope>
    <source>
        <strain evidence="2">ChiBcec8-14828</strain>
    </source>
</reference>
<evidence type="ECO:0000256" key="1">
    <source>
        <dbReference type="SAM" id="Phobius"/>
    </source>
</evidence>
<sequence>MLFEVRANAKRKAKVLFAQILCGLCIVGIFCFLRLDFMADYFKTDPFAYGLFVSFMAVFILLFVVTCYCGVRPRICVDEQTVTFYPLFRRAKEVAWGDITARKVEADSSYEQLRSTALGMLGATIPYLIYRKAHGLDEPGAVQTCPRRYAYYQGNKKLISILEREMENAERFDQMVCERLDAINLQKEGEGGFSATEVPAKRGGLVAVVLGLTALCAVGAVLFVVMPKMQSVPVAVEPPAAAEKVLYTCEDITFEIDPAWSEIDGYEGSFVDDATGIVYQLNGVSELFPYGAEEFYTELLTYYEENHDPVIGEPLEQSDTADGKERYLANIRMIQDDTYYQYMTVVIFPWQDLVLTFGAQTVADQAALHEDEIIQAVEEMAQSAVYTGGEHEELTFELESTYFSGTSWIASNDGSQWTFDEDGTFHWYQDGAVTDDNYYAGTYTFYVGQEAKDYLTDALAEFGITEEELLQTINARAEYGLEHFVCLTTTNESFLLNGAEQLSQPTQTHYCGFLLEDGERLSLLNMRTATQYEFTKE</sequence>
<gene>
    <name evidence="2" type="ORF">H9943_08935</name>
</gene>
<dbReference type="AlphaFoldDB" id="A0A9D2S224"/>
<keyword evidence="1" id="KW-0472">Membrane</keyword>
<protein>
    <submittedName>
        <fullName evidence="2">Uncharacterized protein</fullName>
    </submittedName>
</protein>
<feature type="transmembrane region" description="Helical" evidence="1">
    <location>
        <begin position="47"/>
        <end position="71"/>
    </location>
</feature>
<dbReference type="EMBL" id="DWYA01000078">
    <property type="protein sequence ID" value="HJB40504.1"/>
    <property type="molecule type" value="Genomic_DNA"/>
</dbReference>
<proteinExistence type="predicted"/>
<evidence type="ECO:0000313" key="2">
    <source>
        <dbReference type="EMBL" id="HJB40504.1"/>
    </source>
</evidence>
<reference evidence="2" key="2">
    <citation type="submission" date="2021-04" db="EMBL/GenBank/DDBJ databases">
        <authorList>
            <person name="Gilroy R."/>
        </authorList>
    </citation>
    <scope>NUCLEOTIDE SEQUENCE</scope>
    <source>
        <strain evidence="2">ChiBcec8-14828</strain>
    </source>
</reference>